<dbReference type="InterPro" id="IPR003369">
    <property type="entry name" value="TatA/B/E"/>
</dbReference>
<keyword evidence="2 9" id="KW-0813">Transport</keyword>
<comment type="subunit">
    <text evidence="9">Forms a complex with TatC.</text>
</comment>
<dbReference type="PANTHER" id="PTHR42982:SF1">
    <property type="entry name" value="SEC-INDEPENDENT PROTEIN TRANSLOCASE PROTEIN TATA"/>
    <property type="match status" value="1"/>
</dbReference>
<organism evidence="11 12">
    <name type="scientific">Lederbergia ruris</name>
    <dbReference type="NCBI Taxonomy" id="217495"/>
    <lineage>
        <taxon>Bacteria</taxon>
        <taxon>Bacillati</taxon>
        <taxon>Bacillota</taxon>
        <taxon>Bacilli</taxon>
        <taxon>Bacillales</taxon>
        <taxon>Bacillaceae</taxon>
        <taxon>Lederbergia</taxon>
    </lineage>
</organism>
<keyword evidence="12" id="KW-1185">Reference proteome</keyword>
<proteinExistence type="inferred from homology"/>
<comment type="similarity">
    <text evidence="9">Belongs to the TatA/E family.</text>
</comment>
<dbReference type="NCBIfam" id="NF011430">
    <property type="entry name" value="PRK14861.1"/>
    <property type="match status" value="1"/>
</dbReference>
<keyword evidence="7 9" id="KW-0811">Translocation</keyword>
<keyword evidence="4 9" id="KW-0812">Transmembrane</keyword>
<dbReference type="Proteomes" id="UP000679950">
    <property type="component" value="Unassembled WGS sequence"/>
</dbReference>
<evidence type="ECO:0000256" key="3">
    <source>
        <dbReference type="ARBA" id="ARBA00022475"/>
    </source>
</evidence>
<evidence type="ECO:0000256" key="8">
    <source>
        <dbReference type="ARBA" id="ARBA00023136"/>
    </source>
</evidence>
<feature type="transmembrane region" description="Helical" evidence="9">
    <location>
        <begin position="6"/>
        <end position="23"/>
    </location>
</feature>
<dbReference type="EMBL" id="BORB01000011">
    <property type="protein sequence ID" value="GIN57369.1"/>
    <property type="molecule type" value="Genomic_DNA"/>
</dbReference>
<evidence type="ECO:0000256" key="9">
    <source>
        <dbReference type="HAMAP-Rule" id="MF_00236"/>
    </source>
</evidence>
<keyword evidence="5 9" id="KW-0653">Protein transport</keyword>
<evidence type="ECO:0000313" key="12">
    <source>
        <dbReference type="Proteomes" id="UP000679950"/>
    </source>
</evidence>
<dbReference type="PANTHER" id="PTHR42982">
    <property type="entry name" value="SEC-INDEPENDENT PROTEIN TRANSLOCASE PROTEIN TATA"/>
    <property type="match status" value="1"/>
</dbReference>
<evidence type="ECO:0000256" key="2">
    <source>
        <dbReference type="ARBA" id="ARBA00022448"/>
    </source>
</evidence>
<evidence type="ECO:0000256" key="5">
    <source>
        <dbReference type="ARBA" id="ARBA00022927"/>
    </source>
</evidence>
<dbReference type="Gene3D" id="1.20.5.3310">
    <property type="match status" value="1"/>
</dbReference>
<name>A0ABQ4KJT0_9BACI</name>
<feature type="compositionally biased region" description="Polar residues" evidence="10">
    <location>
        <begin position="62"/>
        <end position="75"/>
    </location>
</feature>
<dbReference type="InterPro" id="IPR006312">
    <property type="entry name" value="TatA/E"/>
</dbReference>
<evidence type="ECO:0000256" key="6">
    <source>
        <dbReference type="ARBA" id="ARBA00022989"/>
    </source>
</evidence>
<evidence type="ECO:0000313" key="11">
    <source>
        <dbReference type="EMBL" id="GIN57369.1"/>
    </source>
</evidence>
<evidence type="ECO:0000256" key="1">
    <source>
        <dbReference type="ARBA" id="ARBA00004162"/>
    </source>
</evidence>
<keyword evidence="8 9" id="KW-0472">Membrane</keyword>
<sequence length="75" mass="8189">MFFQQIGIPGLIIILIITLIVFGPKKLPEIGAAFGKTLSEFKKSANEIMSSEGTEKQENHPSTEVLQSASKPTKE</sequence>
<dbReference type="HAMAP" id="MF_00236">
    <property type="entry name" value="TatA_E"/>
    <property type="match status" value="1"/>
</dbReference>
<keyword evidence="6 9" id="KW-1133">Transmembrane helix</keyword>
<comment type="caution">
    <text evidence="11">The sequence shown here is derived from an EMBL/GenBank/DDBJ whole genome shotgun (WGS) entry which is preliminary data.</text>
</comment>
<evidence type="ECO:0000256" key="7">
    <source>
        <dbReference type="ARBA" id="ARBA00023010"/>
    </source>
</evidence>
<reference evidence="11 12" key="1">
    <citation type="submission" date="2021-03" db="EMBL/GenBank/DDBJ databases">
        <title>Antimicrobial resistance genes in bacteria isolated from Japanese honey, and their potential for conferring macrolide and lincosamide resistance in the American foulbrood pathogen Paenibacillus larvae.</title>
        <authorList>
            <person name="Okamoto M."/>
            <person name="Kumagai M."/>
            <person name="Kanamori H."/>
            <person name="Takamatsu D."/>
        </authorList>
    </citation>
    <scope>NUCLEOTIDE SEQUENCE [LARGE SCALE GENOMIC DNA]</scope>
    <source>
        <strain evidence="11 12">J8TS2</strain>
    </source>
</reference>
<dbReference type="NCBIfam" id="TIGR01411">
    <property type="entry name" value="tatAE"/>
    <property type="match status" value="1"/>
</dbReference>
<keyword evidence="3 9" id="KW-1003">Cell membrane</keyword>
<gene>
    <name evidence="9" type="primary">tatA</name>
    <name evidence="11" type="ORF">J8TS2_16880</name>
</gene>
<evidence type="ECO:0000256" key="4">
    <source>
        <dbReference type="ARBA" id="ARBA00022692"/>
    </source>
</evidence>
<dbReference type="Pfam" id="PF02416">
    <property type="entry name" value="TatA_B_E"/>
    <property type="match status" value="1"/>
</dbReference>
<protein>
    <recommendedName>
        <fullName evidence="9">Sec-independent protein translocase protein TatA</fullName>
    </recommendedName>
</protein>
<feature type="region of interest" description="Disordered" evidence="10">
    <location>
        <begin position="46"/>
        <end position="75"/>
    </location>
</feature>
<accession>A0ABQ4KJT0</accession>
<dbReference type="RefSeq" id="WP_158323388.1">
    <property type="nucleotide sequence ID" value="NZ_BORB01000011.1"/>
</dbReference>
<evidence type="ECO:0000256" key="10">
    <source>
        <dbReference type="SAM" id="MobiDB-lite"/>
    </source>
</evidence>
<comment type="function">
    <text evidence="9">Part of the twin-arginine translocation (Tat) system that transports large folded proteins containing a characteristic twin-arginine motif in their signal peptide across membranes. TatA could form the protein-conducting channel of the Tat system.</text>
</comment>
<comment type="subcellular location">
    <subcellularLocation>
        <location evidence="1 9">Cell membrane</location>
        <topology evidence="1 9">Single-pass membrane protein</topology>
    </subcellularLocation>
</comment>